<dbReference type="KEGG" id="lmd:METH_17670"/>
<proteinExistence type="predicted"/>
<accession>V9W0U8</accession>
<protein>
    <submittedName>
        <fullName evidence="1">Uncharacterized protein</fullName>
    </submittedName>
</protein>
<dbReference type="EMBL" id="CP006773">
    <property type="protein sequence ID" value="AHD03255.1"/>
    <property type="molecule type" value="Genomic_DNA"/>
</dbReference>
<gene>
    <name evidence="1" type="ORF">METH_17670</name>
</gene>
<sequence>MGLLRAVIGMLLSTLCNTEKHRTAADKRPPHVPFSSPH</sequence>
<dbReference type="AlphaFoldDB" id="V9W0U8"/>
<dbReference type="Proteomes" id="UP000018780">
    <property type="component" value="Chromosome"/>
</dbReference>
<name>V9W0U8_9RHOB</name>
<keyword evidence="2" id="KW-1185">Reference proteome</keyword>
<evidence type="ECO:0000313" key="1">
    <source>
        <dbReference type="EMBL" id="AHD03255.1"/>
    </source>
</evidence>
<organism evidence="1 2">
    <name type="scientific">Leisingera methylohalidivorans DSM 14336</name>
    <dbReference type="NCBI Taxonomy" id="999552"/>
    <lineage>
        <taxon>Bacteria</taxon>
        <taxon>Pseudomonadati</taxon>
        <taxon>Pseudomonadota</taxon>
        <taxon>Alphaproteobacteria</taxon>
        <taxon>Rhodobacterales</taxon>
        <taxon>Roseobacteraceae</taxon>
        <taxon>Leisingera</taxon>
    </lineage>
</organism>
<dbReference type="HOGENOM" id="CLU_3329559_0_0_5"/>
<evidence type="ECO:0000313" key="2">
    <source>
        <dbReference type="Proteomes" id="UP000018780"/>
    </source>
</evidence>
<reference evidence="1 2" key="1">
    <citation type="submission" date="2013-09" db="EMBL/GenBank/DDBJ databases">
        <authorList>
            <consortium name="DOE Joint Genome Institute"/>
            <person name="Klenk H.-P."/>
            <person name="Huntemann M."/>
            <person name="Han J."/>
            <person name="Chen A."/>
            <person name="Kyrpides N."/>
            <person name="Mavromatis K."/>
            <person name="Markowitz V."/>
            <person name="Palaniappan K."/>
            <person name="Ivanova N."/>
            <person name="Schaumberg A."/>
            <person name="Pati A."/>
            <person name="Liolios K."/>
            <person name="Nordberg H.P."/>
            <person name="Cantor M.N."/>
            <person name="Hua S.X."/>
            <person name="Woyke T."/>
        </authorList>
    </citation>
    <scope>NUCLEOTIDE SEQUENCE [LARGE SCALE GENOMIC DNA]</scope>
    <source>
        <strain evidence="1 2">DSM 14336</strain>
    </source>
</reference>